<organism evidence="1 2">
    <name type="scientific">Entomophthora muscae</name>
    <dbReference type="NCBI Taxonomy" id="34485"/>
    <lineage>
        <taxon>Eukaryota</taxon>
        <taxon>Fungi</taxon>
        <taxon>Fungi incertae sedis</taxon>
        <taxon>Zoopagomycota</taxon>
        <taxon>Entomophthoromycotina</taxon>
        <taxon>Entomophthoromycetes</taxon>
        <taxon>Entomophthorales</taxon>
        <taxon>Entomophthoraceae</taxon>
        <taxon>Entomophthora</taxon>
    </lineage>
</organism>
<sequence>MSQERRKNVDIAEHLMSLEEICRIYSTDANPSKPGSSKGLSVTNQAKAREVHGLNMLTPPKKKSALAQFLECLLSLFNILLLVAGILCFILLAIDPVGNFLNSYLGTILVVVAFINALVEFIQLRKSAAILESFLNMIPLQCRLIREGAVVNAPSVDLTPGDVVFVRMGDKVPADVVLFNSVDIKVDNSSLTGESEPQERGTTNTHSNPLEATNLCFNGTLAVSGEGYGIVVRTGDKTVLGQIAGLTAGETKNETPLTVEINLVVKIIFFFAIATGVIFFILSLAIYGNINETLTFSIGVFLSWVPEGLPATVTLLLSIAAKHMAEQNVLVKDLAGVETLGAMTLLATDKTGTLTRNQMTVANLWSSLNLYSALRNLNDPGNPFKADSPGVQEIMLNSTLNSKASFNRTDVPFAEREIIADATEAGLTRFAGQNQSNFDAISSDHPKVFEVPFNSTNKWALSINKVSHPNGELTLYLKGAPERVLLLCSTILIDGCTIALTEDHTARFDETYAFMASKGHRVLAFAQLQLKRHEFPADHAFDKKMQNYPTSGYTFVGLTSLEDPPKHGVREAIGKCRGAGIRVMMVTGDHPLTAEAIGRKINLMVSDTKEHVATRTGRDIDSIEEHEFRAIVIHGERIDSLTDVQWDNIFEKDEIIFARTSPAHKLEIVKRAQSLGHIVGVTGDGVNDAPALKKADLGIAMNESGSDVSKEAAAMILLDDNFASTVRGIEEGRLIFANLKKSIKYTITHTLPEVFPQLLYIIVPIPIALSSILIIVIDLGFEMFAALSFAWDVPETPAGLMKLPPRRPVTAASIEQFRRHKKNQQQDRIDEETGNRIKPSRMERLKFNLGRWVSREFWAERFEKKEGEVMVDRALIQWAWVEAGIIESVVALLAFFWVLGDHGITLRDAMLMQREGYFTDNNNPYTSVKGSTFSLEYRNEILAQGQSIYYLSVMIMQGFNLFAVKSNLTYPFGKHMFGNPRNFIGLFLGFSLGILVVYCPPLNIVFVSSYRLNPIYLLIPFVGGWGLILYASLRFFITSRSKPIFYNPSIQGLQMYPTVRTVKPGQDFEI</sequence>
<proteinExistence type="predicted"/>
<name>A0ACC2RU82_9FUNG</name>
<dbReference type="EMBL" id="QTSX02006504">
    <property type="protein sequence ID" value="KAJ9053612.1"/>
    <property type="molecule type" value="Genomic_DNA"/>
</dbReference>
<reference evidence="1" key="1">
    <citation type="submission" date="2022-04" db="EMBL/GenBank/DDBJ databases">
        <title>Genome of the entomopathogenic fungus Entomophthora muscae.</title>
        <authorList>
            <person name="Elya C."/>
            <person name="Lovett B.R."/>
            <person name="Lee E."/>
            <person name="Macias A.M."/>
            <person name="Hajek A.E."/>
            <person name="De Bivort B.L."/>
            <person name="Kasson M.T."/>
            <person name="De Fine Licht H.H."/>
            <person name="Stajich J.E."/>
        </authorList>
    </citation>
    <scope>NUCLEOTIDE SEQUENCE</scope>
    <source>
        <strain evidence="1">Berkeley</strain>
    </source>
</reference>
<keyword evidence="2" id="KW-1185">Reference proteome</keyword>
<evidence type="ECO:0000313" key="2">
    <source>
        <dbReference type="Proteomes" id="UP001165960"/>
    </source>
</evidence>
<dbReference type="Proteomes" id="UP001165960">
    <property type="component" value="Unassembled WGS sequence"/>
</dbReference>
<accession>A0ACC2RU82</accession>
<evidence type="ECO:0000313" key="1">
    <source>
        <dbReference type="EMBL" id="KAJ9053612.1"/>
    </source>
</evidence>
<comment type="caution">
    <text evidence="1">The sequence shown here is derived from an EMBL/GenBank/DDBJ whole genome shotgun (WGS) entry which is preliminary data.</text>
</comment>
<gene>
    <name evidence="1" type="ORF">DSO57_1022629</name>
</gene>
<protein>
    <submittedName>
        <fullName evidence="1">Uncharacterized protein</fullName>
    </submittedName>
</protein>